<dbReference type="PROSITE" id="PS50966">
    <property type="entry name" value="ZF_SWIM"/>
    <property type="match status" value="1"/>
</dbReference>
<dbReference type="EMBL" id="SJSN01000010">
    <property type="protein sequence ID" value="TCD07615.1"/>
    <property type="molecule type" value="Genomic_DNA"/>
</dbReference>
<accession>A0A4R0NZK7</accession>
<proteinExistence type="predicted"/>
<keyword evidence="4" id="KW-1185">Reference proteome</keyword>
<organism evidence="3 4">
    <name type="scientific">Pedobacter frigidisoli</name>
    <dbReference type="NCBI Taxonomy" id="2530455"/>
    <lineage>
        <taxon>Bacteria</taxon>
        <taxon>Pseudomonadati</taxon>
        <taxon>Bacteroidota</taxon>
        <taxon>Sphingobacteriia</taxon>
        <taxon>Sphingobacteriales</taxon>
        <taxon>Sphingobacteriaceae</taxon>
        <taxon>Pedobacter</taxon>
    </lineage>
</organism>
<reference evidence="3 4" key="1">
    <citation type="submission" date="2019-02" db="EMBL/GenBank/DDBJ databases">
        <title>Pedobacter sp. RP-3-11 sp. nov., isolated from Arctic soil.</title>
        <authorList>
            <person name="Dahal R.H."/>
        </authorList>
    </citation>
    <scope>NUCLEOTIDE SEQUENCE [LARGE SCALE GENOMIC DNA]</scope>
    <source>
        <strain evidence="3 4">RP-3-11</strain>
    </source>
</reference>
<gene>
    <name evidence="3" type="ORF">EZ449_13840</name>
</gene>
<protein>
    <recommendedName>
        <fullName evidence="2">SWIM-type domain-containing protein</fullName>
    </recommendedName>
</protein>
<evidence type="ECO:0000313" key="3">
    <source>
        <dbReference type="EMBL" id="TCD07615.1"/>
    </source>
</evidence>
<evidence type="ECO:0000313" key="4">
    <source>
        <dbReference type="Proteomes" id="UP000291485"/>
    </source>
</evidence>
<comment type="caution">
    <text evidence="3">The sequence shown here is derived from an EMBL/GenBank/DDBJ whole genome shotgun (WGS) entry which is preliminary data.</text>
</comment>
<dbReference type="Proteomes" id="UP000291485">
    <property type="component" value="Unassembled WGS sequence"/>
</dbReference>
<keyword evidence="1" id="KW-0863">Zinc-finger</keyword>
<dbReference type="GO" id="GO:0008270">
    <property type="term" value="F:zinc ion binding"/>
    <property type="evidence" value="ECO:0007669"/>
    <property type="project" value="UniProtKB-KW"/>
</dbReference>
<evidence type="ECO:0000256" key="1">
    <source>
        <dbReference type="PROSITE-ProRule" id="PRU00325"/>
    </source>
</evidence>
<dbReference type="AlphaFoldDB" id="A0A4R0NZK7"/>
<name>A0A4R0NZK7_9SPHI</name>
<feature type="domain" description="SWIM-type" evidence="2">
    <location>
        <begin position="49"/>
        <end position="85"/>
    </location>
</feature>
<evidence type="ECO:0000259" key="2">
    <source>
        <dbReference type="PROSITE" id="PS50966"/>
    </source>
</evidence>
<dbReference type="InterPro" id="IPR007527">
    <property type="entry name" value="Znf_SWIM"/>
</dbReference>
<dbReference type="OrthoDB" id="1231906at2"/>
<sequence>MKDEITSKNFKTKLDSELIKKSQRCTVRECDEVNPSHFESYVDELDKSYDVRIQLEKGTVIISNCECISPLPFCQHKIALLAFIARGTKPAPKITATKKIDPVKQALEQADPEKIRDWILRTLKKNKDLSIAFMNEFSDKSENYTPEEIIALTHNAVMAVTGKRRKAEVFEVKKIIDLWTELHKPILDQYFAEPANEDYFKKVHVLIDTVVEYKYRIQTNSKRFETYFKQILTQIEEIILNIRDDDTCTKCLSLLSKEFFLDGYGGIRREYTNIFVNIFNSSSAQMRARIVGITAEVYQARKDERVTDSKELLQLLLHMVVINKNFPEYKDVFRPLRHALVYNIRLIDSLIELGELNTAETYCIEQIDQNTDSTYDKDYISRLKQIYTQTKDDKKLIGVLSRELLYKPNFDNYILVRSNTEPDAQFKKWRNQVLANARQLAGFYKNAADFSLALRNSEKDFNGLLAYLDENADYDSIALYSKQLILYSAEAFIKKLITKIDSDRDNRLNMDNPAMLDEILERVYQIAALKYGVENLMLIVKAREKVYGTWANLFVKYVGRKSSAS</sequence>
<dbReference type="RefSeq" id="WP_131559768.1">
    <property type="nucleotide sequence ID" value="NZ_SJSN01000010.1"/>
</dbReference>
<keyword evidence="1" id="KW-0862">Zinc</keyword>
<keyword evidence="1" id="KW-0479">Metal-binding</keyword>